<accession>A0A0P1FE15</accession>
<dbReference type="Gene3D" id="2.40.420.20">
    <property type="match status" value="1"/>
</dbReference>
<dbReference type="EMBL" id="CYSA01000024">
    <property type="protein sequence ID" value="CUH66461.1"/>
    <property type="molecule type" value="Genomic_DNA"/>
</dbReference>
<dbReference type="AlphaFoldDB" id="A0A0P1FE15"/>
<protein>
    <submittedName>
        <fullName evidence="5">Macrolide-specific efflux protein MacA</fullName>
    </submittedName>
</protein>
<evidence type="ECO:0000256" key="1">
    <source>
        <dbReference type="ARBA" id="ARBA00009477"/>
    </source>
</evidence>
<evidence type="ECO:0000256" key="3">
    <source>
        <dbReference type="SAM" id="Phobius"/>
    </source>
</evidence>
<keyword evidence="6" id="KW-1185">Reference proteome</keyword>
<name>A0A0P1FE15_THAGE</name>
<dbReference type="SUPFAM" id="SSF111369">
    <property type="entry name" value="HlyD-like secretion proteins"/>
    <property type="match status" value="1"/>
</dbReference>
<dbReference type="STRING" id="53501.SAMN04488043_11727"/>
<proteinExistence type="inferred from homology"/>
<dbReference type="Proteomes" id="UP000051587">
    <property type="component" value="Unassembled WGS sequence"/>
</dbReference>
<evidence type="ECO:0000256" key="2">
    <source>
        <dbReference type="SAM" id="Coils"/>
    </source>
</evidence>
<keyword evidence="3" id="KW-0472">Membrane</keyword>
<dbReference type="Gene3D" id="2.40.30.170">
    <property type="match status" value="1"/>
</dbReference>
<evidence type="ECO:0000313" key="5">
    <source>
        <dbReference type="EMBL" id="CUH66461.1"/>
    </source>
</evidence>
<dbReference type="OrthoDB" id="9806939at2"/>
<sequence length="386" mass="41224">MRLLTKRNIFGMAAVAAVAVAGWFFLTERPVFVPVVTVEQDVPVRIFGLGTVEARVVSKIGFEVSAALTDLMVDSNDVVAAGDVLAKLHPAEQVARVARAEAGVAASQAAIQKAEANVERADAVLGQRLAANARQQELASRSTIASALAEEAQRDVDVAVADLTVAQSDVGVATAQAADARAALRYEQTLLDHHVLTAPFDAVIVQRHAETGTVVRSGDVIFTLMDPKTVWVQAYIDEGRAGELALGQVAEIRLRSLPHSVFTGTVARIGIESDRVNEERRVWITCTDCPDQAFLGEQAEVRITTATLDSAILVPEIAVQGFDGHQGRVWVVQNGRLKNVPLIFGHRTEDARVEVVSDLPEGAQIVASPNKTLAEGRLARVTGDAP</sequence>
<comment type="similarity">
    <text evidence="1">Belongs to the membrane fusion protein (MFP) (TC 8.A.1) family.</text>
</comment>
<reference evidence="5 6" key="1">
    <citation type="submission" date="2015-09" db="EMBL/GenBank/DDBJ databases">
        <authorList>
            <consortium name="Swine Surveillance"/>
        </authorList>
    </citation>
    <scope>NUCLEOTIDE SEQUENCE [LARGE SCALE GENOMIC DNA]</scope>
    <source>
        <strain evidence="5 6">CECT 4357</strain>
    </source>
</reference>
<evidence type="ECO:0000259" key="4">
    <source>
        <dbReference type="Pfam" id="PF25954"/>
    </source>
</evidence>
<keyword evidence="2" id="KW-0175">Coiled coil</keyword>
<feature type="transmembrane region" description="Helical" evidence="3">
    <location>
        <begin position="9"/>
        <end position="26"/>
    </location>
</feature>
<dbReference type="Gene3D" id="2.40.50.100">
    <property type="match status" value="1"/>
</dbReference>
<dbReference type="PANTHER" id="PTHR30469">
    <property type="entry name" value="MULTIDRUG RESISTANCE PROTEIN MDTA"/>
    <property type="match status" value="1"/>
</dbReference>
<feature type="coiled-coil region" evidence="2">
    <location>
        <begin position="97"/>
        <end position="124"/>
    </location>
</feature>
<organism evidence="5 6">
    <name type="scientific">Thalassovita gelatinovora</name>
    <name type="common">Thalassobius gelatinovorus</name>
    <dbReference type="NCBI Taxonomy" id="53501"/>
    <lineage>
        <taxon>Bacteria</taxon>
        <taxon>Pseudomonadati</taxon>
        <taxon>Pseudomonadota</taxon>
        <taxon>Alphaproteobacteria</taxon>
        <taxon>Rhodobacterales</taxon>
        <taxon>Roseobacteraceae</taxon>
        <taxon>Thalassovita</taxon>
    </lineage>
</organism>
<gene>
    <name evidence="5" type="primary">macA_1</name>
    <name evidence="5" type="ORF">TG4357_02436</name>
</gene>
<evidence type="ECO:0000313" key="6">
    <source>
        <dbReference type="Proteomes" id="UP000051587"/>
    </source>
</evidence>
<dbReference type="RefSeq" id="WP_058263171.1">
    <property type="nucleotide sequence ID" value="NZ_CP051181.1"/>
</dbReference>
<dbReference type="GO" id="GO:0015562">
    <property type="term" value="F:efflux transmembrane transporter activity"/>
    <property type="evidence" value="ECO:0007669"/>
    <property type="project" value="TreeGrafter"/>
</dbReference>
<dbReference type="InterPro" id="IPR058792">
    <property type="entry name" value="Beta-barrel_RND_2"/>
</dbReference>
<keyword evidence="3" id="KW-1133">Transmembrane helix</keyword>
<dbReference type="NCBIfam" id="TIGR01730">
    <property type="entry name" value="RND_mfp"/>
    <property type="match status" value="1"/>
</dbReference>
<feature type="domain" description="CusB-like beta-barrel" evidence="4">
    <location>
        <begin position="229"/>
        <end position="269"/>
    </location>
</feature>
<dbReference type="Pfam" id="PF25954">
    <property type="entry name" value="Beta-barrel_RND_2"/>
    <property type="match status" value="1"/>
</dbReference>
<keyword evidence="3" id="KW-0812">Transmembrane</keyword>
<dbReference type="InterPro" id="IPR006143">
    <property type="entry name" value="RND_pump_MFP"/>
</dbReference>
<dbReference type="GO" id="GO:1990281">
    <property type="term" value="C:efflux pump complex"/>
    <property type="evidence" value="ECO:0007669"/>
    <property type="project" value="TreeGrafter"/>
</dbReference>